<evidence type="ECO:0000313" key="2">
    <source>
        <dbReference type="EMBL" id="QQC92070.1"/>
    </source>
</evidence>
<protein>
    <recommendedName>
        <fullName evidence="5">BON domain-containing protein</fullName>
    </recommendedName>
</protein>
<organism evidence="2 4">
    <name type="scientific">Streptomyces alfalfae</name>
    <dbReference type="NCBI Taxonomy" id="1642299"/>
    <lineage>
        <taxon>Bacteria</taxon>
        <taxon>Bacillati</taxon>
        <taxon>Actinomycetota</taxon>
        <taxon>Actinomycetes</taxon>
        <taxon>Kitasatosporales</taxon>
        <taxon>Streptomycetaceae</taxon>
        <taxon>Streptomyces</taxon>
    </lineage>
</organism>
<accession>A0A1P8TDJ5</accession>
<gene>
    <name evidence="1" type="ORF">A7J05_08110</name>
    <name evidence="2" type="ORF">I8755_29490</name>
</gene>
<dbReference type="Proteomes" id="UP000596130">
    <property type="component" value="Chromosome"/>
</dbReference>
<reference evidence="2 4" key="2">
    <citation type="submission" date="2020-12" db="EMBL/GenBank/DDBJ databases">
        <title>Identification and biosynthesis of polyene macrolides produced by Streptomyces alfalfae Men-myco-93-63.</title>
        <authorList>
            <person name="Liu D."/>
            <person name="Li Y."/>
            <person name="Liu L."/>
            <person name="Han X."/>
            <person name="Shen F."/>
        </authorList>
    </citation>
    <scope>NUCLEOTIDE SEQUENCE [LARGE SCALE GENOMIC DNA]</scope>
    <source>
        <strain evidence="2 4">Men-myco-93-63</strain>
    </source>
</reference>
<sequence length="84" mass="9220">MNDPANIEYRIAHLQERLAAEEQGELGLRVENRGSSVTVAGTVSTAHCREELLRTVREELDGLTVHCDIVVAETAAPDHPEELS</sequence>
<proteinExistence type="predicted"/>
<name>A0A1P8TDJ5_9ACTN</name>
<dbReference type="OrthoDB" id="4322570at2"/>
<keyword evidence="3" id="KW-1185">Reference proteome</keyword>
<dbReference type="RefSeq" id="WP_062773443.1">
    <property type="nucleotide sequence ID" value="NZ_CP015588.1"/>
</dbReference>
<dbReference type="EMBL" id="CP065959">
    <property type="protein sequence ID" value="QQC92070.1"/>
    <property type="molecule type" value="Genomic_DNA"/>
</dbReference>
<evidence type="ECO:0008006" key="5">
    <source>
        <dbReference type="Google" id="ProtNLM"/>
    </source>
</evidence>
<evidence type="ECO:0000313" key="1">
    <source>
        <dbReference type="EMBL" id="APY85681.1"/>
    </source>
</evidence>
<dbReference type="Proteomes" id="UP000187191">
    <property type="component" value="Chromosome"/>
</dbReference>
<reference evidence="1 3" key="1">
    <citation type="submission" date="2016-05" db="EMBL/GenBank/DDBJ databases">
        <authorList>
            <person name="Gu J."/>
        </authorList>
    </citation>
    <scope>NUCLEOTIDE SEQUENCE [LARGE SCALE GENOMIC DNA]</scope>
    <source>
        <strain evidence="1 3">ACCC40021</strain>
    </source>
</reference>
<dbReference type="EMBL" id="CP015588">
    <property type="protein sequence ID" value="APY85681.1"/>
    <property type="molecule type" value="Genomic_DNA"/>
</dbReference>
<dbReference type="KEGG" id="ssia:A7J05_08110"/>
<evidence type="ECO:0000313" key="3">
    <source>
        <dbReference type="Proteomes" id="UP000187191"/>
    </source>
</evidence>
<dbReference type="AlphaFoldDB" id="A0A1P8TDJ5"/>
<evidence type="ECO:0000313" key="4">
    <source>
        <dbReference type="Proteomes" id="UP000596130"/>
    </source>
</evidence>